<comment type="caution">
    <text evidence="4">The sequence shown here is derived from an EMBL/GenBank/DDBJ whole genome shotgun (WGS) entry which is preliminary data.</text>
</comment>
<dbReference type="PANTHER" id="PTHR14187">
    <property type="entry name" value="ALPHA KINASE/ELONGATION FACTOR 2 KINASE"/>
    <property type="match status" value="1"/>
</dbReference>
<keyword evidence="2" id="KW-0547">Nucleotide-binding</keyword>
<dbReference type="SUPFAM" id="SSF53067">
    <property type="entry name" value="Actin-like ATPase domain"/>
    <property type="match status" value="2"/>
</dbReference>
<evidence type="ECO:0000313" key="4">
    <source>
        <dbReference type="EMBL" id="KAH3837936.1"/>
    </source>
</evidence>
<dbReference type="CDD" id="cd10229">
    <property type="entry name" value="ASKHA_NBD_HSP70_HSPA12"/>
    <property type="match status" value="1"/>
</dbReference>
<proteinExistence type="inferred from homology"/>
<keyword evidence="3" id="KW-0067">ATP-binding</keyword>
<evidence type="ECO:0000313" key="5">
    <source>
        <dbReference type="Proteomes" id="UP000828390"/>
    </source>
</evidence>
<gene>
    <name evidence="4" type="ORF">DPMN_111339</name>
</gene>
<protein>
    <submittedName>
        <fullName evidence="4">Uncharacterized protein</fullName>
    </submittedName>
</protein>
<dbReference type="InterPro" id="IPR013126">
    <property type="entry name" value="Hsp_70_fam"/>
</dbReference>
<evidence type="ECO:0000256" key="3">
    <source>
        <dbReference type="ARBA" id="ARBA00022840"/>
    </source>
</evidence>
<comment type="similarity">
    <text evidence="1">Belongs to the heat shock protein 70 family.</text>
</comment>
<evidence type="ECO:0000256" key="2">
    <source>
        <dbReference type="ARBA" id="ARBA00022741"/>
    </source>
</evidence>
<dbReference type="PANTHER" id="PTHR14187:SF5">
    <property type="entry name" value="HEAT SHOCK 70 KDA PROTEIN 12A"/>
    <property type="match status" value="1"/>
</dbReference>
<reference evidence="4" key="1">
    <citation type="journal article" date="2019" name="bioRxiv">
        <title>The Genome of the Zebra Mussel, Dreissena polymorpha: A Resource for Invasive Species Research.</title>
        <authorList>
            <person name="McCartney M.A."/>
            <person name="Auch B."/>
            <person name="Kono T."/>
            <person name="Mallez S."/>
            <person name="Zhang Y."/>
            <person name="Obille A."/>
            <person name="Becker A."/>
            <person name="Abrahante J.E."/>
            <person name="Garbe J."/>
            <person name="Badalamenti J.P."/>
            <person name="Herman A."/>
            <person name="Mangelson H."/>
            <person name="Liachko I."/>
            <person name="Sullivan S."/>
            <person name="Sone E.D."/>
            <person name="Koren S."/>
            <person name="Silverstein K.A.T."/>
            <person name="Beckman K.B."/>
            <person name="Gohl D.M."/>
        </authorList>
    </citation>
    <scope>NUCLEOTIDE SEQUENCE</scope>
    <source>
        <strain evidence="4">Duluth1</strain>
        <tissue evidence="4">Whole animal</tissue>
    </source>
</reference>
<dbReference type="Gene3D" id="3.30.420.40">
    <property type="match status" value="2"/>
</dbReference>
<sequence length="575" mass="63531">MAAKGKALVVAAIDFGTTYSGWAFSFKHDYDRDPTKVSAKTWIGGQLTSLKGPTCILIKPDGKTLEAFAYDAETRYSELSENNEHKRWYYFRRFKMELWKKSIHKDTVLEDECGRELLALTVFCLSIRFMKDDLCKISESQVAGLKADDIHWVLTVPAIWNDSAKQFMRLAAEQAGISSDKLTLALEPEAASLYCRHLPVQKDGESSLSTLRAGKKYLVLDAGGGTIDITVHEVCTEGNLKEVHNASGGDWGGTKVDAAFMEFLGKITDKKAMQKFKDDNMEDYIELLRDFEIKKRAIDTSKPGKITIKVPISLIEHVKDVTGMPLKDKLQSSGYGKQVTLAGDKIRLDPDIMRSFFSTSLTKIVGHVSDLLQKVECSGVEAILMVGGYSECMLLQESIKQRFPQLKIIVPPEAGLAVMKGAVIYGHSPMAITERVSKYTYGTDISCTFIDGEHPWSKRQIQKDGVIRCTDIFSKLVEVGDKLVVGQAQNEASYTPIFDDQTAMGVTIFATSDKNPKFTTDVGCQKIGAISVPLAGSGTSRSVKVRMIFGGTEITVECLETATGKITRLPINFLI</sequence>
<organism evidence="4 5">
    <name type="scientific">Dreissena polymorpha</name>
    <name type="common">Zebra mussel</name>
    <name type="synonym">Mytilus polymorpha</name>
    <dbReference type="NCBI Taxonomy" id="45954"/>
    <lineage>
        <taxon>Eukaryota</taxon>
        <taxon>Metazoa</taxon>
        <taxon>Spiralia</taxon>
        <taxon>Lophotrochozoa</taxon>
        <taxon>Mollusca</taxon>
        <taxon>Bivalvia</taxon>
        <taxon>Autobranchia</taxon>
        <taxon>Heteroconchia</taxon>
        <taxon>Euheterodonta</taxon>
        <taxon>Imparidentia</taxon>
        <taxon>Neoheterodontei</taxon>
        <taxon>Myida</taxon>
        <taxon>Dreissenoidea</taxon>
        <taxon>Dreissenidae</taxon>
        <taxon>Dreissena</taxon>
    </lineage>
</organism>
<name>A0A9D4KE37_DREPO</name>
<accession>A0A9D4KE37</accession>
<evidence type="ECO:0000256" key="1">
    <source>
        <dbReference type="ARBA" id="ARBA00007381"/>
    </source>
</evidence>
<dbReference type="AlphaFoldDB" id="A0A9D4KE37"/>
<keyword evidence="5" id="KW-1185">Reference proteome</keyword>
<dbReference type="Proteomes" id="UP000828390">
    <property type="component" value="Unassembled WGS sequence"/>
</dbReference>
<dbReference type="Pfam" id="PF00012">
    <property type="entry name" value="HSP70"/>
    <property type="match status" value="1"/>
</dbReference>
<dbReference type="GO" id="GO:0140662">
    <property type="term" value="F:ATP-dependent protein folding chaperone"/>
    <property type="evidence" value="ECO:0007669"/>
    <property type="project" value="InterPro"/>
</dbReference>
<dbReference type="InterPro" id="IPR043129">
    <property type="entry name" value="ATPase_NBD"/>
</dbReference>
<reference evidence="4" key="2">
    <citation type="submission" date="2020-11" db="EMBL/GenBank/DDBJ databases">
        <authorList>
            <person name="McCartney M.A."/>
            <person name="Auch B."/>
            <person name="Kono T."/>
            <person name="Mallez S."/>
            <person name="Becker A."/>
            <person name="Gohl D.M."/>
            <person name="Silverstein K.A.T."/>
            <person name="Koren S."/>
            <person name="Bechman K.B."/>
            <person name="Herman A."/>
            <person name="Abrahante J.E."/>
            <person name="Garbe J."/>
        </authorList>
    </citation>
    <scope>NUCLEOTIDE SEQUENCE</scope>
    <source>
        <strain evidence="4">Duluth1</strain>
        <tissue evidence="4">Whole animal</tissue>
    </source>
</reference>
<dbReference type="OrthoDB" id="2963168at2759"/>
<dbReference type="EMBL" id="JAIWYP010000004">
    <property type="protein sequence ID" value="KAH3837936.1"/>
    <property type="molecule type" value="Genomic_DNA"/>
</dbReference>
<dbReference type="GO" id="GO:0005524">
    <property type="term" value="F:ATP binding"/>
    <property type="evidence" value="ECO:0007669"/>
    <property type="project" value="UniProtKB-KW"/>
</dbReference>